<evidence type="ECO:0000256" key="2">
    <source>
        <dbReference type="SAM" id="Phobius"/>
    </source>
</evidence>
<feature type="compositionally biased region" description="Polar residues" evidence="1">
    <location>
        <begin position="140"/>
        <end position="156"/>
    </location>
</feature>
<comment type="caution">
    <text evidence="3">The sequence shown here is derived from an EMBL/GenBank/DDBJ whole genome shotgun (WGS) entry which is preliminary data.</text>
</comment>
<feature type="region of interest" description="Disordered" evidence="1">
    <location>
        <begin position="132"/>
        <end position="156"/>
    </location>
</feature>
<keyword evidence="2" id="KW-0812">Transmembrane</keyword>
<keyword evidence="2" id="KW-0472">Membrane</keyword>
<evidence type="ECO:0000313" key="4">
    <source>
        <dbReference type="Proteomes" id="UP000789342"/>
    </source>
</evidence>
<feature type="transmembrane region" description="Helical" evidence="2">
    <location>
        <begin position="37"/>
        <end position="55"/>
    </location>
</feature>
<keyword evidence="2" id="KW-1133">Transmembrane helix</keyword>
<evidence type="ECO:0000256" key="1">
    <source>
        <dbReference type="SAM" id="MobiDB-lite"/>
    </source>
</evidence>
<sequence length="156" mass="17497">YLALTVATLLKDVTMSCAIFRGSYDLLRPREQIKSHIYFFIAWIVIPVLYARYLLGSLGSIPLMCLADPGSYSKQQLGVACTIRKFGFLLMISYAGIFGFSVLIVIMGIIRCCGFGFSEKSFRPLVKLPEESFKEDKKPQQTLHPQADVKTTPTDD</sequence>
<proteinExistence type="predicted"/>
<feature type="non-terminal residue" evidence="3">
    <location>
        <position position="156"/>
    </location>
</feature>
<organism evidence="3 4">
    <name type="scientific">Acaulospora morrowiae</name>
    <dbReference type="NCBI Taxonomy" id="94023"/>
    <lineage>
        <taxon>Eukaryota</taxon>
        <taxon>Fungi</taxon>
        <taxon>Fungi incertae sedis</taxon>
        <taxon>Mucoromycota</taxon>
        <taxon>Glomeromycotina</taxon>
        <taxon>Glomeromycetes</taxon>
        <taxon>Diversisporales</taxon>
        <taxon>Acaulosporaceae</taxon>
        <taxon>Acaulospora</taxon>
    </lineage>
</organism>
<gene>
    <name evidence="3" type="ORF">AMORRO_LOCUS15063</name>
</gene>
<feature type="non-terminal residue" evidence="3">
    <location>
        <position position="1"/>
    </location>
</feature>
<dbReference type="Proteomes" id="UP000789342">
    <property type="component" value="Unassembled WGS sequence"/>
</dbReference>
<name>A0A9N9ITM5_9GLOM</name>
<dbReference type="AlphaFoldDB" id="A0A9N9ITM5"/>
<reference evidence="3" key="1">
    <citation type="submission" date="2021-06" db="EMBL/GenBank/DDBJ databases">
        <authorList>
            <person name="Kallberg Y."/>
            <person name="Tangrot J."/>
            <person name="Rosling A."/>
        </authorList>
    </citation>
    <scope>NUCLEOTIDE SEQUENCE</scope>
    <source>
        <strain evidence="3">CL551</strain>
    </source>
</reference>
<dbReference type="EMBL" id="CAJVPV010033119">
    <property type="protein sequence ID" value="CAG8746317.1"/>
    <property type="molecule type" value="Genomic_DNA"/>
</dbReference>
<feature type="transmembrane region" description="Helical" evidence="2">
    <location>
        <begin position="86"/>
        <end position="110"/>
    </location>
</feature>
<dbReference type="OrthoDB" id="2422418at2759"/>
<accession>A0A9N9ITM5</accession>
<protein>
    <submittedName>
        <fullName evidence="3">15691_t:CDS:1</fullName>
    </submittedName>
</protein>
<evidence type="ECO:0000313" key="3">
    <source>
        <dbReference type="EMBL" id="CAG8746317.1"/>
    </source>
</evidence>
<keyword evidence="4" id="KW-1185">Reference proteome</keyword>